<dbReference type="InterPro" id="IPR043472">
    <property type="entry name" value="Macro_dom-like"/>
</dbReference>
<dbReference type="AlphaFoldDB" id="A0A0P9CM00"/>
<dbReference type="Proteomes" id="UP000183104">
    <property type="component" value="Unassembled WGS sequence"/>
</dbReference>
<dbReference type="PROSITE" id="PS51154">
    <property type="entry name" value="MACRO"/>
    <property type="match status" value="1"/>
</dbReference>
<dbReference type="SUPFAM" id="SSF52949">
    <property type="entry name" value="Macro domain-like"/>
    <property type="match status" value="1"/>
</dbReference>
<feature type="domain" description="Macro" evidence="1">
    <location>
        <begin position="1"/>
        <end position="175"/>
    </location>
</feature>
<protein>
    <submittedName>
        <fullName evidence="2">O-acetyl-ADP-ribose deacetylase (Regulator of RNase III), contains Macro domain</fullName>
    </submittedName>
</protein>
<sequence length="186" mass="19773">MRFCQGERCVEIVRGDITDQDTDAVVNAANKALAPGGGVAGAIHRAAGPELWEESSQLGGCATGEAKITGGYQLPAHHVIHTVGPVYGEDPEPAALLRRSYVNSLRLADEHGLRSVAFPALSTGAFGYPMEEAADIALHSLMETLPDLGSVRLVRMVLRGERDQRVHVGAAQHAAEELGWEAEKEG</sequence>
<dbReference type="Gene3D" id="3.40.220.10">
    <property type="entry name" value="Leucine Aminopeptidase, subunit E, domain 1"/>
    <property type="match status" value="1"/>
</dbReference>
<accession>A0A0P9CM00</accession>
<dbReference type="STRING" id="381306.AN478_07985"/>
<evidence type="ECO:0000313" key="3">
    <source>
        <dbReference type="Proteomes" id="UP000183104"/>
    </source>
</evidence>
<dbReference type="PATRIC" id="fig|381306.5.peg.239"/>
<gene>
    <name evidence="2" type="ORF">SAMN05661077_1363</name>
</gene>
<dbReference type="Pfam" id="PF01661">
    <property type="entry name" value="Macro"/>
    <property type="match status" value="1"/>
</dbReference>
<proteinExistence type="predicted"/>
<dbReference type="InterPro" id="IPR002589">
    <property type="entry name" value="Macro_dom"/>
</dbReference>
<dbReference type="SMART" id="SM00506">
    <property type="entry name" value="A1pp"/>
    <property type="match status" value="1"/>
</dbReference>
<dbReference type="PANTHER" id="PTHR11106:SF27">
    <property type="entry name" value="MACRO DOMAIN-CONTAINING PROTEIN"/>
    <property type="match status" value="1"/>
</dbReference>
<evidence type="ECO:0000313" key="2">
    <source>
        <dbReference type="EMBL" id="SCY15112.1"/>
    </source>
</evidence>
<dbReference type="OrthoDB" id="6194521at2"/>
<dbReference type="EMBL" id="FMUN01000003">
    <property type="protein sequence ID" value="SCY15112.1"/>
    <property type="molecule type" value="Genomic_DNA"/>
</dbReference>
<dbReference type="RefSeq" id="WP_054966085.1">
    <property type="nucleotide sequence ID" value="NZ_FMUN01000003.1"/>
</dbReference>
<evidence type="ECO:0000259" key="1">
    <source>
        <dbReference type="PROSITE" id="PS51154"/>
    </source>
</evidence>
<organism evidence="2 3">
    <name type="scientific">Thiohalorhabdus denitrificans</name>
    <dbReference type="NCBI Taxonomy" id="381306"/>
    <lineage>
        <taxon>Bacteria</taxon>
        <taxon>Pseudomonadati</taxon>
        <taxon>Pseudomonadota</taxon>
        <taxon>Gammaproteobacteria</taxon>
        <taxon>Thiohalorhabdales</taxon>
        <taxon>Thiohalorhabdaceae</taxon>
        <taxon>Thiohalorhabdus</taxon>
    </lineage>
</organism>
<dbReference type="CDD" id="cd02908">
    <property type="entry name" value="Macro_OAADPr_deacetylase"/>
    <property type="match status" value="1"/>
</dbReference>
<keyword evidence="3" id="KW-1185">Reference proteome</keyword>
<reference evidence="3" key="1">
    <citation type="submission" date="2016-10" db="EMBL/GenBank/DDBJ databases">
        <authorList>
            <person name="Varghese N."/>
        </authorList>
    </citation>
    <scope>NUCLEOTIDE SEQUENCE [LARGE SCALE GENOMIC DNA]</scope>
    <source>
        <strain evidence="3">HL 19</strain>
    </source>
</reference>
<name>A0A0P9CM00_9GAMM</name>
<dbReference type="PANTHER" id="PTHR11106">
    <property type="entry name" value="GANGLIOSIDE INDUCED DIFFERENTIATION ASSOCIATED PROTEIN 2-RELATED"/>
    <property type="match status" value="1"/>
</dbReference>